<feature type="transmembrane region" description="Helical" evidence="1">
    <location>
        <begin position="19"/>
        <end position="39"/>
    </location>
</feature>
<dbReference type="RefSeq" id="WP_141989163.1">
    <property type="nucleotide sequence ID" value="NZ_VFRA01000001.1"/>
</dbReference>
<comment type="caution">
    <text evidence="2">The sequence shown here is derived from an EMBL/GenBank/DDBJ whole genome shotgun (WGS) entry which is preliminary data.</text>
</comment>
<proteinExistence type="predicted"/>
<accession>A0A8H2K896</accession>
<protein>
    <submittedName>
        <fullName evidence="2">Uncharacterized protein</fullName>
    </submittedName>
</protein>
<keyword evidence="1" id="KW-0812">Transmembrane</keyword>
<reference evidence="2 3" key="1">
    <citation type="submission" date="2019-06" db="EMBL/GenBank/DDBJ databases">
        <title>Sequencing the genomes of 1000 actinobacteria strains.</title>
        <authorList>
            <person name="Klenk H.-P."/>
        </authorList>
    </citation>
    <scope>NUCLEOTIDE SEQUENCE [LARGE SCALE GENOMIC DNA]</scope>
    <source>
        <strain evidence="2 3">DSM 21947</strain>
    </source>
</reference>
<keyword evidence="1" id="KW-0472">Membrane</keyword>
<evidence type="ECO:0000256" key="1">
    <source>
        <dbReference type="SAM" id="Phobius"/>
    </source>
</evidence>
<keyword evidence="1" id="KW-1133">Transmembrane helix</keyword>
<keyword evidence="3" id="KW-1185">Reference proteome</keyword>
<gene>
    <name evidence="2" type="ORF">FB472_0075</name>
</gene>
<dbReference type="EMBL" id="VFRA01000001">
    <property type="protein sequence ID" value="TQO18556.1"/>
    <property type="molecule type" value="Genomic_DNA"/>
</dbReference>
<sequence>MQLYADYAPRRARQVTGDIVALVFIVVWIALGVWVYQLIAAFQQLGIQMQQAGAGFRSTMVELGDTLGSVPLIGTGIRVPFDGASDAGAALETAGQSQQATVLAAATAVGVIISVVPIALILLLWLLPRIRFAQRATEAKNLLSTPGGTDLLALRALSSQKLSVLSEISSEVASQWRAGDRATAARLAQLQLRSLGVRSALVEH</sequence>
<dbReference type="Proteomes" id="UP000316560">
    <property type="component" value="Unassembled WGS sequence"/>
</dbReference>
<feature type="transmembrane region" description="Helical" evidence="1">
    <location>
        <begin position="102"/>
        <end position="127"/>
    </location>
</feature>
<dbReference type="AlphaFoldDB" id="A0A8H2K896"/>
<name>A0A8H2K896_9MICO</name>
<organism evidence="2 3">
    <name type="scientific">Rhodoglobus vestalii</name>
    <dbReference type="NCBI Taxonomy" id="193384"/>
    <lineage>
        <taxon>Bacteria</taxon>
        <taxon>Bacillati</taxon>
        <taxon>Actinomycetota</taxon>
        <taxon>Actinomycetes</taxon>
        <taxon>Micrococcales</taxon>
        <taxon>Microbacteriaceae</taxon>
        <taxon>Rhodoglobus</taxon>
    </lineage>
</organism>
<evidence type="ECO:0000313" key="3">
    <source>
        <dbReference type="Proteomes" id="UP000316560"/>
    </source>
</evidence>
<dbReference type="OrthoDB" id="5198533at2"/>
<evidence type="ECO:0000313" key="2">
    <source>
        <dbReference type="EMBL" id="TQO18556.1"/>
    </source>
</evidence>